<keyword evidence="2" id="KW-1185">Reference proteome</keyword>
<gene>
    <name evidence="1" type="ORF">BDN72DRAFT_840017</name>
</gene>
<reference evidence="1 2" key="1">
    <citation type="journal article" date="2019" name="Nat. Ecol. Evol.">
        <title>Megaphylogeny resolves global patterns of mushroom evolution.</title>
        <authorList>
            <person name="Varga T."/>
            <person name="Krizsan K."/>
            <person name="Foldi C."/>
            <person name="Dima B."/>
            <person name="Sanchez-Garcia M."/>
            <person name="Sanchez-Ramirez S."/>
            <person name="Szollosi G.J."/>
            <person name="Szarkandi J.G."/>
            <person name="Papp V."/>
            <person name="Albert L."/>
            <person name="Andreopoulos W."/>
            <person name="Angelini C."/>
            <person name="Antonin V."/>
            <person name="Barry K.W."/>
            <person name="Bougher N.L."/>
            <person name="Buchanan P."/>
            <person name="Buyck B."/>
            <person name="Bense V."/>
            <person name="Catcheside P."/>
            <person name="Chovatia M."/>
            <person name="Cooper J."/>
            <person name="Damon W."/>
            <person name="Desjardin D."/>
            <person name="Finy P."/>
            <person name="Geml J."/>
            <person name="Haridas S."/>
            <person name="Hughes K."/>
            <person name="Justo A."/>
            <person name="Karasinski D."/>
            <person name="Kautmanova I."/>
            <person name="Kiss B."/>
            <person name="Kocsube S."/>
            <person name="Kotiranta H."/>
            <person name="LaButti K.M."/>
            <person name="Lechner B.E."/>
            <person name="Liimatainen K."/>
            <person name="Lipzen A."/>
            <person name="Lukacs Z."/>
            <person name="Mihaltcheva S."/>
            <person name="Morgado L.N."/>
            <person name="Niskanen T."/>
            <person name="Noordeloos M.E."/>
            <person name="Ohm R.A."/>
            <person name="Ortiz-Santana B."/>
            <person name="Ovrebo C."/>
            <person name="Racz N."/>
            <person name="Riley R."/>
            <person name="Savchenko A."/>
            <person name="Shiryaev A."/>
            <person name="Soop K."/>
            <person name="Spirin V."/>
            <person name="Szebenyi C."/>
            <person name="Tomsovsky M."/>
            <person name="Tulloss R.E."/>
            <person name="Uehling J."/>
            <person name="Grigoriev I.V."/>
            <person name="Vagvolgyi C."/>
            <person name="Papp T."/>
            <person name="Martin F.M."/>
            <person name="Miettinen O."/>
            <person name="Hibbett D.S."/>
            <person name="Nagy L.G."/>
        </authorList>
    </citation>
    <scope>NUCLEOTIDE SEQUENCE [LARGE SCALE GENOMIC DNA]</scope>
    <source>
        <strain evidence="1 2">NL-1719</strain>
    </source>
</reference>
<organism evidence="1 2">
    <name type="scientific">Pluteus cervinus</name>
    <dbReference type="NCBI Taxonomy" id="181527"/>
    <lineage>
        <taxon>Eukaryota</taxon>
        <taxon>Fungi</taxon>
        <taxon>Dikarya</taxon>
        <taxon>Basidiomycota</taxon>
        <taxon>Agaricomycotina</taxon>
        <taxon>Agaricomycetes</taxon>
        <taxon>Agaricomycetidae</taxon>
        <taxon>Agaricales</taxon>
        <taxon>Pluteineae</taxon>
        <taxon>Pluteaceae</taxon>
        <taxon>Pluteus</taxon>
    </lineage>
</organism>
<evidence type="ECO:0000313" key="2">
    <source>
        <dbReference type="Proteomes" id="UP000308600"/>
    </source>
</evidence>
<dbReference type="Proteomes" id="UP000308600">
    <property type="component" value="Unassembled WGS sequence"/>
</dbReference>
<evidence type="ECO:0000313" key="1">
    <source>
        <dbReference type="EMBL" id="TFK69755.1"/>
    </source>
</evidence>
<sequence length="557" mass="63329">MSMTSPTTQIRFSDPHDDARKKIDEEITQLKTQIVSLKLSRNALAPINRLHPEVLQEIFITVHNSSEHKGKTTLLITWISHNWRDLAHCVSALWGHIDFRHPAWVDASLARAKNSGLDVSLNSALRKPKYDLKPLFPLCIGNLSRIEKLKVTSPVWFRHSMRFESSAPEWLIPAPILVHLYFHGLSLPPGLFSGIFPSLESLHISDCHITWDALPVRSGLKELIVKEIHPRTTVDDVVKTLEDIGPGLEVLGLQDVFVPATTSDSLSVTRVQLEKLKKVGLQENEAFLITPLLNRLSFPGCINVEITTKQWPDSDFVQSLVSARNIESWPIDHLHIKIRQNSTKFCIVEDWSKQEGFTNKRADNRTHIQFEALTHEVPSELMPVLDFLPIRSVRFVFFSGGLFRLQALTFLNFLGTLGTIDFLSFEAPYFATFMSWIQERDEMLSAIVDKDGELDEVIDKEMIVTAQKTVVFHNLQTLEVCGDPLTQTRDQFTCDDALAVKKWLTWRKRLHLQVAKLEINEMSTPSISWLIGLYDGLVGAFGRRDVTERNGAECKED</sequence>
<dbReference type="EMBL" id="ML208325">
    <property type="protein sequence ID" value="TFK69755.1"/>
    <property type="molecule type" value="Genomic_DNA"/>
</dbReference>
<name>A0ACD3AW22_9AGAR</name>
<protein>
    <submittedName>
        <fullName evidence="1">Uncharacterized protein</fullName>
    </submittedName>
</protein>
<proteinExistence type="predicted"/>
<accession>A0ACD3AW22</accession>